<dbReference type="EC" id="2.3.2.27" evidence="2"/>
<feature type="compositionally biased region" description="Low complexity" evidence="9">
    <location>
        <begin position="120"/>
        <end position="135"/>
    </location>
</feature>
<protein>
    <recommendedName>
        <fullName evidence="2">RING-type E3 ubiquitin transferase</fullName>
        <ecNumber evidence="2">2.3.2.27</ecNumber>
    </recommendedName>
</protein>
<evidence type="ECO:0000256" key="1">
    <source>
        <dbReference type="ARBA" id="ARBA00000900"/>
    </source>
</evidence>
<name>A0ABQ9M5W3_HEVBR</name>
<feature type="region of interest" description="Disordered" evidence="9">
    <location>
        <begin position="101"/>
        <end position="174"/>
    </location>
</feature>
<proteinExistence type="predicted"/>
<dbReference type="InterPro" id="IPR001841">
    <property type="entry name" value="Znf_RING"/>
</dbReference>
<sequence length="485" mass="54069">MGHRHLSDASQFIEIGQDHIQNHIASGRQINGTIINKFQVGRSTNSHFSVCPHYDILPHFPVSRSFFPAPEINATHGHSSHYNRYLVHEFGGVLADGSVGTRSGPFKRKSPSISISCERGSTSKSYGAGSSSNSSQLQLEKPSSECRNYSSVSIGLPPHRDGSLSRSRIDLEPNPRTYSSIYSSQPYCSTSHLQDYHGLAEVANINTDATAYEQNHIGFPPAHARFQTSANNSLSHEMNHYYQGNTPDVGGYYFESISRRNPVTLPPYLYGVHSRLSREGHSSFPQRALPSHTNDLIFPTLGQEAAASESGQQFLLDTYPSRYLRPQSAGGWRSSHRQGRSNVAFERSHSLSNAVHVHDRMGSEALMMLDHSYLYGSGNLFDQYRDMRLDIDNMSYEELLALGERIGNVNTGLSSKVISECLMETIFTSDKNPEEASCAICLEEYKKMDEVGTMRNCGHDYHVACIEKWLSMKNACPHLQSTCFL</sequence>
<dbReference type="Pfam" id="PF13639">
    <property type="entry name" value="zf-RING_2"/>
    <property type="match status" value="1"/>
</dbReference>
<dbReference type="InterPro" id="IPR013083">
    <property type="entry name" value="Znf_RING/FYVE/PHD"/>
</dbReference>
<evidence type="ECO:0000313" key="12">
    <source>
        <dbReference type="Proteomes" id="UP001174677"/>
    </source>
</evidence>
<accession>A0ABQ9M5W3</accession>
<evidence type="ECO:0000313" key="11">
    <source>
        <dbReference type="EMBL" id="KAJ9175586.1"/>
    </source>
</evidence>
<evidence type="ECO:0000256" key="9">
    <source>
        <dbReference type="SAM" id="MobiDB-lite"/>
    </source>
</evidence>
<keyword evidence="7" id="KW-0862">Zinc</keyword>
<keyword evidence="6" id="KW-0833">Ubl conjugation pathway</keyword>
<gene>
    <name evidence="11" type="ORF">P3X46_014128</name>
</gene>
<dbReference type="SUPFAM" id="SSF57850">
    <property type="entry name" value="RING/U-box"/>
    <property type="match status" value="1"/>
</dbReference>
<evidence type="ECO:0000256" key="6">
    <source>
        <dbReference type="ARBA" id="ARBA00022786"/>
    </source>
</evidence>
<evidence type="ECO:0000256" key="5">
    <source>
        <dbReference type="ARBA" id="ARBA00022771"/>
    </source>
</evidence>
<keyword evidence="12" id="KW-1185">Reference proteome</keyword>
<feature type="domain" description="RING-type" evidence="10">
    <location>
        <begin position="438"/>
        <end position="477"/>
    </location>
</feature>
<evidence type="ECO:0000256" key="4">
    <source>
        <dbReference type="ARBA" id="ARBA00022723"/>
    </source>
</evidence>
<evidence type="ECO:0000256" key="3">
    <source>
        <dbReference type="ARBA" id="ARBA00022679"/>
    </source>
</evidence>
<keyword evidence="3" id="KW-0808">Transferase</keyword>
<dbReference type="PANTHER" id="PTHR22937:SF174">
    <property type="entry name" value="RING-TYPE E3 UBIQUITIN TRANSFERASE"/>
    <property type="match status" value="1"/>
</dbReference>
<comment type="caution">
    <text evidence="11">The sequence shown here is derived from an EMBL/GenBank/DDBJ whole genome shotgun (WGS) entry which is preliminary data.</text>
</comment>
<evidence type="ECO:0000256" key="2">
    <source>
        <dbReference type="ARBA" id="ARBA00012483"/>
    </source>
</evidence>
<dbReference type="PROSITE" id="PS50089">
    <property type="entry name" value="ZF_RING_2"/>
    <property type="match status" value="1"/>
</dbReference>
<comment type="catalytic activity">
    <reaction evidence="1">
        <text>S-ubiquitinyl-[E2 ubiquitin-conjugating enzyme]-L-cysteine + [acceptor protein]-L-lysine = [E2 ubiquitin-conjugating enzyme]-L-cysteine + N(6)-ubiquitinyl-[acceptor protein]-L-lysine.</text>
        <dbReference type="EC" id="2.3.2.27"/>
    </reaction>
</comment>
<dbReference type="EMBL" id="JARPOI010000008">
    <property type="protein sequence ID" value="KAJ9175586.1"/>
    <property type="molecule type" value="Genomic_DNA"/>
</dbReference>
<dbReference type="PANTHER" id="PTHR22937">
    <property type="entry name" value="E3 UBIQUITIN-PROTEIN LIGASE RNF165"/>
    <property type="match status" value="1"/>
</dbReference>
<feature type="compositionally biased region" description="Basic and acidic residues" evidence="9">
    <location>
        <begin position="158"/>
        <end position="173"/>
    </location>
</feature>
<dbReference type="CDD" id="cd16469">
    <property type="entry name" value="RING-H2_RNF24-like"/>
    <property type="match status" value="1"/>
</dbReference>
<dbReference type="Proteomes" id="UP001174677">
    <property type="component" value="Chromosome 8"/>
</dbReference>
<organism evidence="11 12">
    <name type="scientific">Hevea brasiliensis</name>
    <name type="common">Para rubber tree</name>
    <name type="synonym">Siphonia brasiliensis</name>
    <dbReference type="NCBI Taxonomy" id="3981"/>
    <lineage>
        <taxon>Eukaryota</taxon>
        <taxon>Viridiplantae</taxon>
        <taxon>Streptophyta</taxon>
        <taxon>Embryophyta</taxon>
        <taxon>Tracheophyta</taxon>
        <taxon>Spermatophyta</taxon>
        <taxon>Magnoliopsida</taxon>
        <taxon>eudicotyledons</taxon>
        <taxon>Gunneridae</taxon>
        <taxon>Pentapetalae</taxon>
        <taxon>rosids</taxon>
        <taxon>fabids</taxon>
        <taxon>Malpighiales</taxon>
        <taxon>Euphorbiaceae</taxon>
        <taxon>Crotonoideae</taxon>
        <taxon>Micrandreae</taxon>
        <taxon>Hevea</taxon>
    </lineage>
</organism>
<evidence type="ECO:0000256" key="8">
    <source>
        <dbReference type="PROSITE-ProRule" id="PRU00175"/>
    </source>
</evidence>
<reference evidence="11 12" key="1">
    <citation type="journal article" date="2023" name="Plant Biotechnol. J.">
        <title>Chromosome-level wild Hevea brasiliensis genome provides new tools for genomic-assisted breeding and valuable loci to elevate rubber yield.</title>
        <authorList>
            <person name="Cheng H."/>
            <person name="Song X."/>
            <person name="Hu Y."/>
            <person name="Wu T."/>
            <person name="Yang Q."/>
            <person name="An Z."/>
            <person name="Feng S."/>
            <person name="Deng Z."/>
            <person name="Wu W."/>
            <person name="Zeng X."/>
            <person name="Tu M."/>
            <person name="Wang X."/>
            <person name="Huang H."/>
        </authorList>
    </citation>
    <scope>NUCLEOTIDE SEQUENCE [LARGE SCALE GENOMIC DNA]</scope>
    <source>
        <strain evidence="11">MT/VB/25A 57/8</strain>
    </source>
</reference>
<dbReference type="SMART" id="SM00184">
    <property type="entry name" value="RING"/>
    <property type="match status" value="1"/>
</dbReference>
<dbReference type="Gene3D" id="3.30.40.10">
    <property type="entry name" value="Zinc/RING finger domain, C3HC4 (zinc finger)"/>
    <property type="match status" value="1"/>
</dbReference>
<keyword evidence="5 8" id="KW-0863">Zinc-finger</keyword>
<evidence type="ECO:0000259" key="10">
    <source>
        <dbReference type="PROSITE" id="PS50089"/>
    </source>
</evidence>
<dbReference type="InterPro" id="IPR045191">
    <property type="entry name" value="MBR1/2-like"/>
</dbReference>
<evidence type="ECO:0000256" key="7">
    <source>
        <dbReference type="ARBA" id="ARBA00022833"/>
    </source>
</evidence>
<keyword evidence="4" id="KW-0479">Metal-binding</keyword>